<organism evidence="2">
    <name type="scientific">Leptosphaeria maculans (strain JN3 / isolate v23.1.3 / race Av1-4-5-6-7-8)</name>
    <name type="common">Blackleg fungus</name>
    <name type="synonym">Phoma lingam</name>
    <dbReference type="NCBI Taxonomy" id="985895"/>
    <lineage>
        <taxon>Eukaryota</taxon>
        <taxon>Fungi</taxon>
        <taxon>Dikarya</taxon>
        <taxon>Ascomycota</taxon>
        <taxon>Pezizomycotina</taxon>
        <taxon>Dothideomycetes</taxon>
        <taxon>Pleosporomycetidae</taxon>
        <taxon>Pleosporales</taxon>
        <taxon>Pleosporineae</taxon>
        <taxon>Leptosphaeriaceae</taxon>
        <taxon>Plenodomus</taxon>
        <taxon>Plenodomus lingam/Leptosphaeria maculans species complex</taxon>
    </lineage>
</organism>
<dbReference type="HOGENOM" id="CLU_1030843_0_0_1"/>
<dbReference type="InParanoid" id="E5A0W0"/>
<dbReference type="Proteomes" id="UP000002668">
    <property type="component" value="Genome"/>
</dbReference>
<dbReference type="EMBL" id="FP929131">
    <property type="protein sequence ID" value="CBX97256.1"/>
    <property type="molecule type" value="Genomic_DNA"/>
</dbReference>
<sequence>MIFKAVGDDWFGPGLLGGWRNLQAFGSPERTPAYELYIAISNFPCGGQPARAASGSKHMGIVLTTRVRDVGQNRVHLYPTPTTTNPHPSFPPLSGHPLPSRQPAGFKMVLLDEVALPRNPVQSRRELQPVQPDLSVLTPFSTSSYAGARMNRVMGKCHSRSQDGVECAPPGNWVMIHGWLPGSGKYQFVQIGELDGLASVGQVLRPLTLLYELWSRAKAIRGGHPRGMLGRCSKPRQAWRATQTLDCANERSAPKHVFARVSGLSAYSAI</sequence>
<dbReference type="AlphaFoldDB" id="E5A0W0"/>
<proteinExistence type="predicted"/>
<reference evidence="2" key="1">
    <citation type="journal article" date="2011" name="Nat. Commun.">
        <title>Effector diversification within compartments of the Leptosphaeria maculans genome affected by Repeat-Induced Point mutations.</title>
        <authorList>
            <person name="Rouxel T."/>
            <person name="Grandaubert J."/>
            <person name="Hane J.K."/>
            <person name="Hoede C."/>
            <person name="van de Wouw A.P."/>
            <person name="Couloux A."/>
            <person name="Dominguez V."/>
            <person name="Anthouard V."/>
            <person name="Bally P."/>
            <person name="Bourras S."/>
            <person name="Cozijnsen A.J."/>
            <person name="Ciuffetti L.M."/>
            <person name="Degrave A."/>
            <person name="Dilmaghani A."/>
            <person name="Duret L."/>
            <person name="Fudal I."/>
            <person name="Goodwin S.B."/>
            <person name="Gout L."/>
            <person name="Glaser N."/>
            <person name="Linglin J."/>
            <person name="Kema G.H.J."/>
            <person name="Lapalu N."/>
            <person name="Lawrence C.B."/>
            <person name="May K."/>
            <person name="Meyer M."/>
            <person name="Ollivier B."/>
            <person name="Poulain J."/>
            <person name="Schoch C.L."/>
            <person name="Simon A."/>
            <person name="Spatafora J.W."/>
            <person name="Stachowiak A."/>
            <person name="Turgeon B.G."/>
            <person name="Tyler B.M."/>
            <person name="Vincent D."/>
            <person name="Weissenbach J."/>
            <person name="Amselem J."/>
            <person name="Quesneville H."/>
            <person name="Oliver R.P."/>
            <person name="Wincker P."/>
            <person name="Balesdent M.-H."/>
            <person name="Howlett B.J."/>
        </authorList>
    </citation>
    <scope>NUCLEOTIDE SEQUENCE [LARGE SCALE GENOMIC DNA]</scope>
    <source>
        <strain evidence="2">JN3 / isolate v23.1.3 / race Av1-4-5-6-7-8</strain>
    </source>
</reference>
<accession>E5A0W0</accession>
<evidence type="ECO:0000313" key="2">
    <source>
        <dbReference type="Proteomes" id="UP000002668"/>
    </source>
</evidence>
<name>E5A0W0_LEPMJ</name>
<gene>
    <name evidence="1" type="ORF">LEMA_P103870.1</name>
</gene>
<dbReference type="VEuPathDB" id="FungiDB:LEMA_P103870.1"/>
<keyword evidence="2" id="KW-1185">Reference proteome</keyword>
<evidence type="ECO:0000313" key="1">
    <source>
        <dbReference type="EMBL" id="CBX97256.1"/>
    </source>
</evidence>
<protein>
    <submittedName>
        <fullName evidence="1">Predicted protein</fullName>
    </submittedName>
</protein>